<dbReference type="GO" id="GO:0003697">
    <property type="term" value="F:single-stranded DNA binding"/>
    <property type="evidence" value="ECO:0007669"/>
    <property type="project" value="TreeGrafter"/>
</dbReference>
<comment type="similarity">
    <text evidence="2 12">Belongs to the DNA polymerase type-B family.</text>
</comment>
<dbReference type="PANTHER" id="PTHR45861:SF1">
    <property type="entry name" value="DNA POLYMERASE ALPHA CATALYTIC SUBUNIT"/>
    <property type="match status" value="1"/>
</dbReference>
<feature type="compositionally biased region" description="Gly residues" evidence="13">
    <location>
        <begin position="366"/>
        <end position="383"/>
    </location>
</feature>
<comment type="catalytic activity">
    <reaction evidence="12">
        <text>DNA(n) + a 2'-deoxyribonucleoside 5'-triphosphate = DNA(n+1) + diphosphate</text>
        <dbReference type="Rhea" id="RHEA:22508"/>
        <dbReference type="Rhea" id="RHEA-COMP:17339"/>
        <dbReference type="Rhea" id="RHEA-COMP:17340"/>
        <dbReference type="ChEBI" id="CHEBI:33019"/>
        <dbReference type="ChEBI" id="CHEBI:61560"/>
        <dbReference type="ChEBI" id="CHEBI:173112"/>
        <dbReference type="EC" id="2.7.7.7"/>
    </reaction>
</comment>
<dbReference type="SUPFAM" id="SSF53098">
    <property type="entry name" value="Ribonuclease H-like"/>
    <property type="match status" value="1"/>
</dbReference>
<dbReference type="EC" id="2.7.7.7" evidence="12"/>
<dbReference type="GO" id="GO:0003887">
    <property type="term" value="F:DNA-directed DNA polymerase activity"/>
    <property type="evidence" value="ECO:0007669"/>
    <property type="project" value="UniProtKB-KW"/>
</dbReference>
<dbReference type="CDD" id="cd05776">
    <property type="entry name" value="DNA_polB_alpha_exo"/>
    <property type="match status" value="1"/>
</dbReference>
<feature type="domain" description="DNA polymerase alpha catalytic subunit N-terminal" evidence="17">
    <location>
        <begin position="20"/>
        <end position="76"/>
    </location>
</feature>
<evidence type="ECO:0000256" key="10">
    <source>
        <dbReference type="ARBA" id="ARBA00023125"/>
    </source>
</evidence>
<evidence type="ECO:0000256" key="5">
    <source>
        <dbReference type="ARBA" id="ARBA00022705"/>
    </source>
</evidence>
<feature type="compositionally biased region" description="Gly residues" evidence="13">
    <location>
        <begin position="919"/>
        <end position="947"/>
    </location>
</feature>
<accession>A0A8J6CAH7</accession>
<dbReference type="GO" id="GO:0008270">
    <property type="term" value="F:zinc ion binding"/>
    <property type="evidence" value="ECO:0007669"/>
    <property type="project" value="UniProtKB-KW"/>
</dbReference>
<evidence type="ECO:0000256" key="12">
    <source>
        <dbReference type="RuleBase" id="RU000442"/>
    </source>
</evidence>
<dbReference type="InterPro" id="IPR024647">
    <property type="entry name" value="DNA_pol_a_cat_su_N"/>
</dbReference>
<comment type="subcellular location">
    <subcellularLocation>
        <location evidence="1">Nucleus</location>
    </subcellularLocation>
</comment>
<dbReference type="PRINTS" id="PR00106">
    <property type="entry name" value="DNAPOLB"/>
</dbReference>
<dbReference type="CDD" id="cd05532">
    <property type="entry name" value="POLBc_alpha"/>
    <property type="match status" value="1"/>
</dbReference>
<evidence type="ECO:0000259" key="17">
    <source>
        <dbReference type="Pfam" id="PF12254"/>
    </source>
</evidence>
<evidence type="ECO:0000256" key="6">
    <source>
        <dbReference type="ARBA" id="ARBA00022723"/>
    </source>
</evidence>
<dbReference type="Pfam" id="PF00136">
    <property type="entry name" value="DNA_pol_B"/>
    <property type="match status" value="1"/>
</dbReference>
<evidence type="ECO:0000259" key="15">
    <source>
        <dbReference type="Pfam" id="PF03104"/>
    </source>
</evidence>
<dbReference type="InterPro" id="IPR006133">
    <property type="entry name" value="DNA-dir_DNA_pol_B_exonuc"/>
</dbReference>
<dbReference type="InterPro" id="IPR043502">
    <property type="entry name" value="DNA/RNA_pol_sf"/>
</dbReference>
<evidence type="ECO:0000256" key="2">
    <source>
        <dbReference type="ARBA" id="ARBA00005755"/>
    </source>
</evidence>
<dbReference type="SUPFAM" id="SSF56672">
    <property type="entry name" value="DNA/RNA polymerases"/>
    <property type="match status" value="1"/>
</dbReference>
<evidence type="ECO:0000256" key="11">
    <source>
        <dbReference type="ARBA" id="ARBA00023242"/>
    </source>
</evidence>
<keyword evidence="7" id="KW-0863">Zinc-finger</keyword>
<feature type="region of interest" description="Disordered" evidence="13">
    <location>
        <begin position="172"/>
        <end position="242"/>
    </location>
</feature>
<feature type="region of interest" description="Disordered" evidence="13">
    <location>
        <begin position="45"/>
        <end position="156"/>
    </location>
</feature>
<keyword evidence="4 12" id="KW-0548">Nucleotidyltransferase</keyword>
<reference evidence="18" key="1">
    <citation type="submission" date="2021-05" db="EMBL/GenBank/DDBJ databases">
        <title>The genome of the haptophyte Pavlova lutheri (Diacronema luteri, Pavlovales) - a model for lipid biosynthesis in eukaryotic algae.</title>
        <authorList>
            <person name="Hulatt C.J."/>
            <person name="Posewitz M.C."/>
        </authorList>
    </citation>
    <scope>NUCLEOTIDE SEQUENCE</scope>
    <source>
        <strain evidence="18">NIVA-4/92</strain>
    </source>
</reference>
<evidence type="ECO:0000259" key="16">
    <source>
        <dbReference type="Pfam" id="PF08996"/>
    </source>
</evidence>
<dbReference type="Gene3D" id="1.10.132.60">
    <property type="entry name" value="DNA polymerase family B, C-terminal domain"/>
    <property type="match status" value="1"/>
</dbReference>
<dbReference type="InterPro" id="IPR012337">
    <property type="entry name" value="RNaseH-like_sf"/>
</dbReference>
<dbReference type="Gene3D" id="3.90.1600.10">
    <property type="entry name" value="Palm domain of DNA polymerase"/>
    <property type="match status" value="1"/>
</dbReference>
<comment type="caution">
    <text evidence="18">The sequence shown here is derived from an EMBL/GenBank/DDBJ whole genome shotgun (WGS) entry which is preliminary data.</text>
</comment>
<dbReference type="Gene3D" id="1.10.287.690">
    <property type="entry name" value="Helix hairpin bin"/>
    <property type="match status" value="1"/>
</dbReference>
<name>A0A8J6CAH7_DIALT</name>
<dbReference type="Pfam" id="PF12254">
    <property type="entry name" value="DNA_pol_alpha_N"/>
    <property type="match status" value="1"/>
</dbReference>
<dbReference type="GO" id="GO:0006273">
    <property type="term" value="P:lagging strand elongation"/>
    <property type="evidence" value="ECO:0007669"/>
    <property type="project" value="TreeGrafter"/>
</dbReference>
<dbReference type="OMA" id="MTKMNVG"/>
<dbReference type="GO" id="GO:1902975">
    <property type="term" value="P:mitotic DNA replication initiation"/>
    <property type="evidence" value="ECO:0007669"/>
    <property type="project" value="InterPro"/>
</dbReference>
<dbReference type="Gene3D" id="3.30.420.10">
    <property type="entry name" value="Ribonuclease H-like superfamily/Ribonuclease H"/>
    <property type="match status" value="1"/>
</dbReference>
<dbReference type="Pfam" id="PF03104">
    <property type="entry name" value="DNA_pol_B_exo1"/>
    <property type="match status" value="1"/>
</dbReference>
<dbReference type="Gene3D" id="3.30.70.2820">
    <property type="match status" value="1"/>
</dbReference>
<evidence type="ECO:0000256" key="7">
    <source>
        <dbReference type="ARBA" id="ARBA00022771"/>
    </source>
</evidence>
<evidence type="ECO:0000256" key="8">
    <source>
        <dbReference type="ARBA" id="ARBA00022833"/>
    </source>
</evidence>
<dbReference type="EMBL" id="JAGTXO010000020">
    <property type="protein sequence ID" value="KAG8462605.1"/>
    <property type="molecule type" value="Genomic_DNA"/>
</dbReference>
<evidence type="ECO:0000256" key="4">
    <source>
        <dbReference type="ARBA" id="ARBA00022695"/>
    </source>
</evidence>
<dbReference type="SMART" id="SM00486">
    <property type="entry name" value="POLBc"/>
    <property type="match status" value="1"/>
</dbReference>
<keyword evidence="9 12" id="KW-0239">DNA-directed DNA polymerase</keyword>
<dbReference type="GO" id="GO:0003688">
    <property type="term" value="F:DNA replication origin binding"/>
    <property type="evidence" value="ECO:0007669"/>
    <property type="project" value="TreeGrafter"/>
</dbReference>
<dbReference type="InterPro" id="IPR036397">
    <property type="entry name" value="RNaseH_sf"/>
</dbReference>
<feature type="domain" description="DNA-directed DNA polymerase family B multifunctional" evidence="14">
    <location>
        <begin position="872"/>
        <end position="1409"/>
    </location>
</feature>
<dbReference type="InterPro" id="IPR015088">
    <property type="entry name" value="Znf_DNA-dir_DNA_pol_B_alpha"/>
</dbReference>
<keyword evidence="10 12" id="KW-0238">DNA-binding</keyword>
<dbReference type="NCBIfam" id="TIGR00592">
    <property type="entry name" value="pol2"/>
    <property type="match status" value="2"/>
</dbReference>
<dbReference type="PANTHER" id="PTHR45861">
    <property type="entry name" value="DNA POLYMERASE ALPHA CATALYTIC SUBUNIT"/>
    <property type="match status" value="1"/>
</dbReference>
<feature type="region of interest" description="Disordered" evidence="13">
    <location>
        <begin position="908"/>
        <end position="982"/>
    </location>
</feature>
<dbReference type="InterPro" id="IPR006172">
    <property type="entry name" value="DNA-dir_DNA_pol_B"/>
</dbReference>
<feature type="domain" description="Zinc finger DNA-directed DNA polymerase family B alpha" evidence="16">
    <location>
        <begin position="1454"/>
        <end position="1648"/>
    </location>
</feature>
<feature type="region of interest" description="Disordered" evidence="13">
    <location>
        <begin position="351"/>
        <end position="387"/>
    </location>
</feature>
<evidence type="ECO:0000259" key="14">
    <source>
        <dbReference type="Pfam" id="PF00136"/>
    </source>
</evidence>
<dbReference type="GO" id="GO:0000166">
    <property type="term" value="F:nucleotide binding"/>
    <property type="evidence" value="ECO:0007669"/>
    <property type="project" value="InterPro"/>
</dbReference>
<dbReference type="InterPro" id="IPR045846">
    <property type="entry name" value="POLBc_alpha"/>
</dbReference>
<feature type="compositionally biased region" description="Acidic residues" evidence="13">
    <location>
        <begin position="948"/>
        <end position="963"/>
    </location>
</feature>
<organism evidence="18 19">
    <name type="scientific">Diacronema lutheri</name>
    <name type="common">Unicellular marine alga</name>
    <name type="synonym">Monochrysis lutheri</name>
    <dbReference type="NCBI Taxonomy" id="2081491"/>
    <lineage>
        <taxon>Eukaryota</taxon>
        <taxon>Haptista</taxon>
        <taxon>Haptophyta</taxon>
        <taxon>Pavlovophyceae</taxon>
        <taxon>Pavlovales</taxon>
        <taxon>Pavlovaceae</taxon>
        <taxon>Diacronema</taxon>
    </lineage>
</organism>
<evidence type="ECO:0000256" key="1">
    <source>
        <dbReference type="ARBA" id="ARBA00004123"/>
    </source>
</evidence>
<dbReference type="PROSITE" id="PS00116">
    <property type="entry name" value="DNA_POLYMERASE_B"/>
    <property type="match status" value="1"/>
</dbReference>
<feature type="compositionally biased region" description="Low complexity" evidence="13">
    <location>
        <begin position="182"/>
        <end position="198"/>
    </location>
</feature>
<protein>
    <recommendedName>
        <fullName evidence="12">DNA polymerase</fullName>
        <ecNumber evidence="12">2.7.7.7</ecNumber>
    </recommendedName>
</protein>
<dbReference type="Proteomes" id="UP000751190">
    <property type="component" value="Unassembled WGS sequence"/>
</dbReference>
<evidence type="ECO:0000313" key="18">
    <source>
        <dbReference type="EMBL" id="KAG8462605.1"/>
    </source>
</evidence>
<proteinExistence type="inferred from homology"/>
<dbReference type="InterPro" id="IPR042087">
    <property type="entry name" value="DNA_pol_B_thumb"/>
</dbReference>
<dbReference type="GO" id="GO:0005658">
    <property type="term" value="C:alpha DNA polymerase:primase complex"/>
    <property type="evidence" value="ECO:0007669"/>
    <property type="project" value="TreeGrafter"/>
</dbReference>
<dbReference type="InterPro" id="IPR038256">
    <property type="entry name" value="Pol_alpha_znc_sf"/>
</dbReference>
<evidence type="ECO:0000256" key="9">
    <source>
        <dbReference type="ARBA" id="ARBA00022932"/>
    </source>
</evidence>
<dbReference type="InterPro" id="IPR017964">
    <property type="entry name" value="DNA-dir_DNA_pol_B_CS"/>
</dbReference>
<feature type="domain" description="DNA-directed DNA polymerase family B exonuclease" evidence="15">
    <location>
        <begin position="540"/>
        <end position="805"/>
    </location>
</feature>
<keyword evidence="11" id="KW-0539">Nucleus</keyword>
<gene>
    <name evidence="18" type="ORF">KFE25_010430</name>
</gene>
<feature type="compositionally biased region" description="Gly residues" evidence="13">
    <location>
        <begin position="968"/>
        <end position="980"/>
    </location>
</feature>
<keyword evidence="8" id="KW-0862">Zinc</keyword>
<evidence type="ECO:0000256" key="3">
    <source>
        <dbReference type="ARBA" id="ARBA00022679"/>
    </source>
</evidence>
<dbReference type="InterPro" id="IPR006134">
    <property type="entry name" value="DNA-dir_DNA_pol_B_multi_dom"/>
</dbReference>
<keyword evidence="19" id="KW-1185">Reference proteome</keyword>
<feature type="compositionally biased region" description="Acidic residues" evidence="13">
    <location>
        <begin position="65"/>
        <end position="88"/>
    </location>
</feature>
<feature type="compositionally biased region" description="Low complexity" evidence="13">
    <location>
        <begin position="118"/>
        <end position="128"/>
    </location>
</feature>
<evidence type="ECO:0000313" key="19">
    <source>
        <dbReference type="Proteomes" id="UP000751190"/>
    </source>
</evidence>
<feature type="region of interest" description="Disordered" evidence="13">
    <location>
        <begin position="271"/>
        <end position="305"/>
    </location>
</feature>
<dbReference type="Gene3D" id="2.40.50.730">
    <property type="match status" value="1"/>
</dbReference>
<keyword evidence="6" id="KW-0479">Metal-binding</keyword>
<dbReference type="GO" id="GO:0003682">
    <property type="term" value="F:chromatin binding"/>
    <property type="evidence" value="ECO:0007669"/>
    <property type="project" value="TreeGrafter"/>
</dbReference>
<dbReference type="OrthoDB" id="6755010at2759"/>
<dbReference type="GO" id="GO:0006272">
    <property type="term" value="P:leading strand elongation"/>
    <property type="evidence" value="ECO:0007669"/>
    <property type="project" value="TreeGrafter"/>
</dbReference>
<dbReference type="Pfam" id="PF08996">
    <property type="entry name" value="zf-DNA_Pol"/>
    <property type="match status" value="1"/>
</dbReference>
<dbReference type="Gene3D" id="1.10.3200.20">
    <property type="entry name" value="DNA Polymerase alpha, zinc finger"/>
    <property type="match status" value="1"/>
</dbReference>
<dbReference type="InterPro" id="IPR023211">
    <property type="entry name" value="DNA_pol_palm_dom_sf"/>
</dbReference>
<keyword evidence="5 12" id="KW-0235">DNA replication</keyword>
<sequence length="1672" mass="174776">MAERSLRDRASVSKSALLRERLEAIKAGGRSRLADHELDVEEELFEDVDEEEYARRAKRERDEGFIEDDGGGYGDDDDDVVYTDEEDGPERRKTKAPVARGALNQPAQRKPARPPAKRPAASLLASRAWQPGGGGSSAGAAVVPTGSGGGAGAGRVDDAFIDSLLGDLGAPAAPAGGGFGASAGARAGAARPGAAKPARSARDQVLSGRVGALDTPAPRARPSAVAFRTAERARTGGGAGGGFGGGLGGGGLRASHAADVAALLAAGGGDGAADEGIGADEDYTHDEPRDDGADGADGTGARADGGAAACGDSALGIARPFSAAQEQGDGDDWFKVCLEAGAPVAPAHADAAAGGAHAPPSVTGGAADGAGGGGGGGSGGGSGAASLPPLEEDGSLRFYFLDAYEDAYNQPGTLHLFGKAATGAFEPPAGAGGGAAVAEPRYASICVTMRNLTRHLFVAPREGAGMNDVYAEVHQLLRKHGVSTFRCKPVRRSYAFDEAAMLDSAPAHSPCLRDAPFLKVVYDGGARALPSGLSGETFVAIFGAGTSQTEHLLIKRRIRGPCWLVVRGAQPPASACSWCRFEAVVTDGRKAITVLGAEGAQDVPPAPPLRVLSLRVQTVVSDDRAKSNHVVLASAIVHDGVRLDSADPAAALASRPRPAAHGGGGVSAFSVLRKLDDQIWPWDLKAKIAEQRSGASIELTPNERALLQYLIAKIHAADPDVIVGHNVAGFEIQVLLQRMQAHSIQQWSKLGRLKRSRQPSTGGGRGNGLGGDWLDWSVVCGRLLADTYLCARELLLGQRSYALRELAATQLDVHGKEDVDPGSIKARLLNADSAIRLVRLAENDAFLSLRLLDKLQVLPLTRQLTKIAGNLWAHSLKGQRAERIEYLLLHKFHELKYVCPDKLTRREREAKSARRASAGRGGTSGGGAAAANGAGGGVGGGGGGGGDGEFDGGDDDVGMDDVEMGAPAVGGGGGGGGGGPARKKPAYAGGLVLEPKKGLYDHYVLLLDFNSLYPSIVQEYNLCFTTVERPATLPDGSLPPPQLPEQGTEPGVLPDLIKQIVEKRRAVKQLLAKESDAARRAQLDTRQKALKIMANSMYGCLGFSGSRFYARPIAELICSTGRATLQRTVDVAEANGLEVIYGDTDSIMIHSRTKKLTDARAMAGTLKKEVNRLYKCLEIEVDGIFEMMLLLKKKKYAALTVTAEDATTGRASAWARETKGLDLVRRDWCTLSRKVGSAVLDLLLSTRAREEIVEALHEYLRSVAADVRANKLPIQDYVVSKSLSKPPSEYPDGKSQPHVQVALQLLARGEAVAPGSVIEYVVCESRADPAAAGADGMAGGATALDGADAPAATTAVAAGQPSVGCVGKSLAERARHPSTVLAAGGALAIDREWYLSNQIHPPVARLVDVIEGTDSARIAECLGLDPAKFAGASGAAGGGAESIADEVFGAALQDDEARFRDAVPLLLPCAACGETSAARPLHAALASPIDGRHPTLACQLCGEEYDRFALHNLLTLAMRAAERAYYTSSLVCEEASCGEVSRTLSAFISTDENGQPLFPACVAPRCRARMRAQHSARELHTQLLYLERLFDVSYAQRRVERAHRRRPAEQPAWVPLNADDRAACEVLVAHVRSRLSDCAFNAVNMRELCSLVRGCAPAHSSHATLALAAPVA</sequence>
<feature type="compositionally biased region" description="Basic and acidic residues" evidence="13">
    <location>
        <begin position="53"/>
        <end position="64"/>
    </location>
</feature>
<feature type="compositionally biased region" description="Low complexity" evidence="13">
    <location>
        <begin position="351"/>
        <end position="360"/>
    </location>
</feature>
<evidence type="ECO:0000256" key="13">
    <source>
        <dbReference type="SAM" id="MobiDB-lite"/>
    </source>
</evidence>
<keyword evidence="3 12" id="KW-0808">Transferase</keyword>